<dbReference type="AlphaFoldDB" id="L8HF62"/>
<sequence>MDELLEEIINSLDSEEHPRWLGAFERYGWTFTPLHPSVLSEDGLRSVLGGGSGSRYHSPPSSSSPLSSSSSSSSSSPSSSSFSLGSACLTGPAVFELNINTALAYGALIMGNDVRAEEFFERARKALEDLLEVNDYAVAEALFALGYYLYGRGDLVRFSYYITLAKQICQRIGYRHPVLPIHIFGVFLKCMMATVLDPSYTPAEKERTLRRYNRAVKDTPRWDDHHDRFLLDHNRPSHQGDNQYVAEEVTVAGAITLGTIGGSSGEVTPHDVLDTVERARNIDKCVTNVLMLVGLHRWLRQEAEAGRGLGDEATDTVLQQWRRLIVAMEEEIGSGEALPPTFKLTVTLTWLCFSAEYYQRAGNTEVRTEAQRFALAYLEQIQGGGIELCTSGCIALCEIMMDLCFELGRPLIERHPLCRDRAAAYRELLKARASSAVNSATSQAVYI</sequence>
<evidence type="ECO:0000313" key="2">
    <source>
        <dbReference type="EMBL" id="ELR24129.1"/>
    </source>
</evidence>
<dbReference type="KEGG" id="acan:ACA1_153590"/>
<protein>
    <submittedName>
        <fullName evidence="2">Uncharacterized protein</fullName>
    </submittedName>
</protein>
<dbReference type="VEuPathDB" id="AmoebaDB:ACA1_153590"/>
<proteinExistence type="predicted"/>
<keyword evidence="3" id="KW-1185">Reference proteome</keyword>
<feature type="compositionally biased region" description="Low complexity" evidence="1">
    <location>
        <begin position="54"/>
        <end position="75"/>
    </location>
</feature>
<dbReference type="GeneID" id="14925132"/>
<dbReference type="Proteomes" id="UP000011083">
    <property type="component" value="Unassembled WGS sequence"/>
</dbReference>
<dbReference type="CDD" id="cd12148">
    <property type="entry name" value="fungal_TF_MHR"/>
    <property type="match status" value="1"/>
</dbReference>
<name>L8HF62_ACACF</name>
<evidence type="ECO:0000256" key="1">
    <source>
        <dbReference type="SAM" id="MobiDB-lite"/>
    </source>
</evidence>
<dbReference type="EMBL" id="KB007837">
    <property type="protein sequence ID" value="ELR24129.1"/>
    <property type="molecule type" value="Genomic_DNA"/>
</dbReference>
<gene>
    <name evidence="2" type="ORF">ACA1_153590</name>
</gene>
<feature type="region of interest" description="Disordered" evidence="1">
    <location>
        <begin position="50"/>
        <end position="75"/>
    </location>
</feature>
<dbReference type="RefSeq" id="XP_004353657.1">
    <property type="nucleotide sequence ID" value="XM_004353605.1"/>
</dbReference>
<accession>L8HF62</accession>
<organism evidence="2 3">
    <name type="scientific">Acanthamoeba castellanii (strain ATCC 30010 / Neff)</name>
    <dbReference type="NCBI Taxonomy" id="1257118"/>
    <lineage>
        <taxon>Eukaryota</taxon>
        <taxon>Amoebozoa</taxon>
        <taxon>Discosea</taxon>
        <taxon>Longamoebia</taxon>
        <taxon>Centramoebida</taxon>
        <taxon>Acanthamoebidae</taxon>
        <taxon>Acanthamoeba</taxon>
    </lineage>
</organism>
<evidence type="ECO:0000313" key="3">
    <source>
        <dbReference type="Proteomes" id="UP000011083"/>
    </source>
</evidence>
<reference evidence="2 3" key="1">
    <citation type="journal article" date="2013" name="Genome Biol.">
        <title>Genome of Acanthamoeba castellanii highlights extensive lateral gene transfer and early evolution of tyrosine kinase signaling.</title>
        <authorList>
            <person name="Clarke M."/>
            <person name="Lohan A.J."/>
            <person name="Liu B."/>
            <person name="Lagkouvardos I."/>
            <person name="Roy S."/>
            <person name="Zafar N."/>
            <person name="Bertelli C."/>
            <person name="Schilde C."/>
            <person name="Kianianmomeni A."/>
            <person name="Burglin T.R."/>
            <person name="Frech C."/>
            <person name="Turcotte B."/>
            <person name="Kopec K.O."/>
            <person name="Synnott J.M."/>
            <person name="Choo C."/>
            <person name="Paponov I."/>
            <person name="Finkler A."/>
            <person name="Soon Heng Tan C."/>
            <person name="Hutchins A.P."/>
            <person name="Weinmeier T."/>
            <person name="Rattei T."/>
            <person name="Chu J.S."/>
            <person name="Gimenez G."/>
            <person name="Irimia M."/>
            <person name="Rigden D.J."/>
            <person name="Fitzpatrick D.A."/>
            <person name="Lorenzo-Morales J."/>
            <person name="Bateman A."/>
            <person name="Chiu C.H."/>
            <person name="Tang P."/>
            <person name="Hegemann P."/>
            <person name="Fromm H."/>
            <person name="Raoult D."/>
            <person name="Greub G."/>
            <person name="Miranda-Saavedra D."/>
            <person name="Chen N."/>
            <person name="Nash P."/>
            <person name="Ginger M.L."/>
            <person name="Horn M."/>
            <person name="Schaap P."/>
            <person name="Caler L."/>
            <person name="Loftus B."/>
        </authorList>
    </citation>
    <scope>NUCLEOTIDE SEQUENCE [LARGE SCALE GENOMIC DNA]</scope>
    <source>
        <strain evidence="2 3">Neff</strain>
    </source>
</reference>